<evidence type="ECO:0000313" key="2">
    <source>
        <dbReference type="Proteomes" id="UP001596031"/>
    </source>
</evidence>
<dbReference type="EMBL" id="JBHSMS010000055">
    <property type="protein sequence ID" value="MFC5512809.1"/>
    <property type="molecule type" value="Genomic_DNA"/>
</dbReference>
<proteinExistence type="predicted"/>
<dbReference type="Proteomes" id="UP001596031">
    <property type="component" value="Unassembled WGS sequence"/>
</dbReference>
<comment type="caution">
    <text evidence="1">The sequence shown here is derived from an EMBL/GenBank/DDBJ whole genome shotgun (WGS) entry which is preliminary data.</text>
</comment>
<gene>
    <name evidence="1" type="ORF">ACFPOU_17030</name>
</gene>
<protein>
    <submittedName>
        <fullName evidence="1">Uncharacterized protein</fullName>
    </submittedName>
</protein>
<keyword evidence="2" id="KW-1185">Reference proteome</keyword>
<reference evidence="2" key="1">
    <citation type="journal article" date="2019" name="Int. J. Syst. Evol. Microbiol.">
        <title>The Global Catalogue of Microorganisms (GCM) 10K type strain sequencing project: providing services to taxonomists for standard genome sequencing and annotation.</title>
        <authorList>
            <consortium name="The Broad Institute Genomics Platform"/>
            <consortium name="The Broad Institute Genome Sequencing Center for Infectious Disease"/>
            <person name="Wu L."/>
            <person name="Ma J."/>
        </authorList>
    </citation>
    <scope>NUCLEOTIDE SEQUENCE [LARGE SCALE GENOMIC DNA]</scope>
    <source>
        <strain evidence="2">CCUG 38813</strain>
    </source>
</reference>
<dbReference type="RefSeq" id="WP_379723789.1">
    <property type="nucleotide sequence ID" value="NZ_JBHSMS010000055.1"/>
</dbReference>
<organism evidence="1 2">
    <name type="scientific">Massilia jejuensis</name>
    <dbReference type="NCBI Taxonomy" id="648894"/>
    <lineage>
        <taxon>Bacteria</taxon>
        <taxon>Pseudomonadati</taxon>
        <taxon>Pseudomonadota</taxon>
        <taxon>Betaproteobacteria</taxon>
        <taxon>Burkholderiales</taxon>
        <taxon>Oxalobacteraceae</taxon>
        <taxon>Telluria group</taxon>
        <taxon>Massilia</taxon>
    </lineage>
</organism>
<evidence type="ECO:0000313" key="1">
    <source>
        <dbReference type="EMBL" id="MFC5512809.1"/>
    </source>
</evidence>
<sequence length="230" mass="24780">MTNLTNPLAVQLAASVVIFSAHQTTQSGDGAGFWSNSEGWTGLEIATLFTPEESRTFGLPLGASSDAAWLAGADAERTVLAALIKQELVNDGFDVAQAPDGRWYWADEQDRDEVSAGEFATASLAWRDLAEARRHVLEEADLDAAGAFLTTASSHELALQHQHHDADSATTIHTATRDDGEYELRVCGIGEAAYFEWINQIGDPVGDVSQEIDFADVEANLAPVERHAPQ</sequence>
<name>A0ABW0PLB1_9BURK</name>
<accession>A0ABW0PLB1</accession>